<dbReference type="RefSeq" id="WP_123452549.1">
    <property type="nucleotide sequence ID" value="NZ_MOBX01000014.1"/>
</dbReference>
<dbReference type="GO" id="GO:0005886">
    <property type="term" value="C:plasma membrane"/>
    <property type="evidence" value="ECO:0007669"/>
    <property type="project" value="TreeGrafter"/>
</dbReference>
<dbReference type="PANTHER" id="PTHR43298">
    <property type="entry name" value="MULTIDRUG RESISTANCE PROTEIN NORM-RELATED"/>
    <property type="match status" value="1"/>
</dbReference>
<dbReference type="GO" id="GO:0042910">
    <property type="term" value="F:xenobiotic transmembrane transporter activity"/>
    <property type="evidence" value="ECO:0007669"/>
    <property type="project" value="InterPro"/>
</dbReference>
<protein>
    <submittedName>
        <fullName evidence="3">Uncharacterized protein</fullName>
    </submittedName>
</protein>
<gene>
    <name evidence="3" type="ORF">BK670_19990</name>
</gene>
<dbReference type="Proteomes" id="UP000285378">
    <property type="component" value="Unassembled WGS sequence"/>
</dbReference>
<feature type="transmembrane region" description="Helical" evidence="2">
    <location>
        <begin position="415"/>
        <end position="438"/>
    </location>
</feature>
<feature type="transmembrane region" description="Helical" evidence="2">
    <location>
        <begin position="160"/>
        <end position="178"/>
    </location>
</feature>
<dbReference type="Pfam" id="PF01554">
    <property type="entry name" value="MatE"/>
    <property type="match status" value="2"/>
</dbReference>
<feature type="transmembrane region" description="Helical" evidence="2">
    <location>
        <begin position="313"/>
        <end position="337"/>
    </location>
</feature>
<feature type="transmembrane region" description="Helical" evidence="2">
    <location>
        <begin position="385"/>
        <end position="409"/>
    </location>
</feature>
<dbReference type="InterPro" id="IPR002528">
    <property type="entry name" value="MATE_fam"/>
</dbReference>
<feature type="transmembrane region" description="Helical" evidence="2">
    <location>
        <begin position="357"/>
        <end position="378"/>
    </location>
</feature>
<name>A0A423MAE0_PSEFL</name>
<keyword evidence="2" id="KW-0472">Membrane</keyword>
<evidence type="ECO:0000256" key="1">
    <source>
        <dbReference type="ARBA" id="ARBA00022448"/>
    </source>
</evidence>
<keyword evidence="2" id="KW-0812">Transmembrane</keyword>
<dbReference type="AlphaFoldDB" id="A0A423MAE0"/>
<feature type="transmembrane region" description="Helical" evidence="2">
    <location>
        <begin position="198"/>
        <end position="217"/>
    </location>
</feature>
<reference evidence="3 4" key="1">
    <citation type="submission" date="2016-10" db="EMBL/GenBank/DDBJ databases">
        <title>Comparative genome analysis of multiple Pseudomonas spp. focuses on biocontrol and plant growth promoting traits.</title>
        <authorList>
            <person name="Tao X.-Y."/>
            <person name="Taylor C.G."/>
        </authorList>
    </citation>
    <scope>NUCLEOTIDE SEQUENCE [LARGE SCALE GENOMIC DNA]</scope>
    <source>
        <strain evidence="3 4">28B5</strain>
    </source>
</reference>
<organism evidence="3 4">
    <name type="scientific">Pseudomonas fluorescens</name>
    <dbReference type="NCBI Taxonomy" id="294"/>
    <lineage>
        <taxon>Bacteria</taxon>
        <taxon>Pseudomonadati</taxon>
        <taxon>Pseudomonadota</taxon>
        <taxon>Gammaproteobacteria</taxon>
        <taxon>Pseudomonadales</taxon>
        <taxon>Pseudomonadaceae</taxon>
        <taxon>Pseudomonas</taxon>
    </lineage>
</organism>
<dbReference type="GO" id="GO:0015297">
    <property type="term" value="F:antiporter activity"/>
    <property type="evidence" value="ECO:0007669"/>
    <property type="project" value="InterPro"/>
</dbReference>
<accession>A0A423MAE0</accession>
<sequence length="449" mass="49188">MHTVFSAQEFYGYALIIGIASSMQMIWSVSDLWVVGGKSTTYVAALGLVDVIFAIVTAFAYGIIDIHASQVSKAEGRNQFVQDYPGLMLSAVLAVLISWVPVQAGGLFFVDVLTALGQSAEVLALGESNYHARTDVYVLSILYVLIPLALRIRGYRKLSLILLFASFVIKLVLNANIYSVFGELADNYLEKAVVYTSAWAQLFTIVVGGACLVAMVVSNADRQFEFKVFRHSLIDMLIHTPKIAAWNVNDFVSSAVVTLVFGRLGVDYLAAANVAAKITGLFYRVPQALSESALVFYGYVLDKTVEDRKHTAGYSLLCSVAPVLPISIVLFLCADYIIDLLSPGLAGEVKSIADFLIKVHMVVALFYVLQHVCSQFLVGERQTGFLLVSSLISTWFLVVPGVMLIAHAGMAGEKIIIFERLSIVLLGMINMIFFARLLNSSRRFRISLT</sequence>
<evidence type="ECO:0000256" key="2">
    <source>
        <dbReference type="SAM" id="Phobius"/>
    </source>
</evidence>
<dbReference type="PANTHER" id="PTHR43298:SF2">
    <property type="entry name" value="FMN_FAD EXPORTER YEEO-RELATED"/>
    <property type="match status" value="1"/>
</dbReference>
<dbReference type="InterPro" id="IPR050222">
    <property type="entry name" value="MATE_MdtK"/>
</dbReference>
<keyword evidence="2" id="KW-1133">Transmembrane helix</keyword>
<feature type="transmembrane region" description="Helical" evidence="2">
    <location>
        <begin position="42"/>
        <end position="64"/>
    </location>
</feature>
<comment type="caution">
    <text evidence="3">The sequence shown here is derived from an EMBL/GenBank/DDBJ whole genome shotgun (WGS) entry which is preliminary data.</text>
</comment>
<evidence type="ECO:0000313" key="4">
    <source>
        <dbReference type="Proteomes" id="UP000285378"/>
    </source>
</evidence>
<feature type="transmembrane region" description="Helical" evidence="2">
    <location>
        <begin position="12"/>
        <end position="30"/>
    </location>
</feature>
<feature type="transmembrane region" description="Helical" evidence="2">
    <location>
        <begin position="84"/>
        <end position="110"/>
    </location>
</feature>
<proteinExistence type="predicted"/>
<evidence type="ECO:0000313" key="3">
    <source>
        <dbReference type="EMBL" id="RON79781.1"/>
    </source>
</evidence>
<feature type="transmembrane region" description="Helical" evidence="2">
    <location>
        <begin position="130"/>
        <end position="148"/>
    </location>
</feature>
<dbReference type="EMBL" id="MOBX01000014">
    <property type="protein sequence ID" value="RON79781.1"/>
    <property type="molecule type" value="Genomic_DNA"/>
</dbReference>
<keyword evidence="1" id="KW-0813">Transport</keyword>